<proteinExistence type="predicted"/>
<dbReference type="Pfam" id="PF20248">
    <property type="entry name" value="DUF6603"/>
    <property type="match status" value="1"/>
</dbReference>
<accession>A0A9W5Z4E6</accession>
<dbReference type="EMBL" id="BROQ01000745">
    <property type="protein sequence ID" value="GKZ28089.1"/>
    <property type="molecule type" value="Genomic_DNA"/>
</dbReference>
<dbReference type="InterPro" id="IPR046538">
    <property type="entry name" value="DUF6603"/>
</dbReference>
<feature type="domain" description="DUF6603" evidence="2">
    <location>
        <begin position="2"/>
        <end position="240"/>
    </location>
</feature>
<reference evidence="3" key="1">
    <citation type="submission" date="2022-07" db="EMBL/GenBank/DDBJ databases">
        <title>Taxonomy of Aspergillus series Nigri: significant species reduction supported by multi-species coalescent approaches.</title>
        <authorList>
            <person name="Bian C."/>
            <person name="Kusuya Y."/>
            <person name="Sklenar F."/>
            <person name="D'hooge E."/>
            <person name="Yaguchi T."/>
            <person name="Takahashi H."/>
            <person name="Hubka V."/>
        </authorList>
    </citation>
    <scope>NUCLEOTIDE SEQUENCE</scope>
    <source>
        <strain evidence="3">CBS 733.88</strain>
    </source>
</reference>
<protein>
    <recommendedName>
        <fullName evidence="2">DUF6603 domain-containing protein</fullName>
    </recommendedName>
</protein>
<feature type="non-terminal residue" evidence="3">
    <location>
        <position position="241"/>
    </location>
</feature>
<comment type="caution">
    <text evidence="3">The sequence shown here is derived from an EMBL/GenBank/DDBJ whole genome shotgun (WGS) entry which is preliminary data.</text>
</comment>
<keyword evidence="1" id="KW-0732">Signal</keyword>
<evidence type="ECO:0000313" key="4">
    <source>
        <dbReference type="Proteomes" id="UP001143548"/>
    </source>
</evidence>
<sequence>MKTFFLYCLLQGPLITFEFASIEGVCGGFGYNSNLKFPTPKNVTQFPLINGSKDAPDASKPTDNILNQLLATSWFSPKDGSFWVAAGLTVKAFEILNVQAVLVIQWNPEVEIGIFGLATASIPGGQSEKEFAHVELGITATLSFRTGALKIEGELTPASFILDPSCHLLGGFALYTWFDNNKAASGVKGDWVFTIGGFHPLYVRPPQYPNPSRLGISWHFSNAISISGQAYFAITPKVGMG</sequence>
<organism evidence="3 4">
    <name type="scientific">Aspergillus brasiliensis</name>
    <dbReference type="NCBI Taxonomy" id="319629"/>
    <lineage>
        <taxon>Eukaryota</taxon>
        <taxon>Fungi</taxon>
        <taxon>Dikarya</taxon>
        <taxon>Ascomycota</taxon>
        <taxon>Pezizomycotina</taxon>
        <taxon>Eurotiomycetes</taxon>
        <taxon>Eurotiomycetidae</taxon>
        <taxon>Eurotiales</taxon>
        <taxon>Aspergillaceae</taxon>
        <taxon>Aspergillus</taxon>
        <taxon>Aspergillus subgen. Circumdati</taxon>
    </lineage>
</organism>
<evidence type="ECO:0000256" key="1">
    <source>
        <dbReference type="SAM" id="SignalP"/>
    </source>
</evidence>
<feature type="signal peptide" evidence="1">
    <location>
        <begin position="1"/>
        <end position="24"/>
    </location>
</feature>
<dbReference type="Proteomes" id="UP001143548">
    <property type="component" value="Unassembled WGS sequence"/>
</dbReference>
<gene>
    <name evidence="3" type="ORF">AbraCBS73388_010447</name>
</gene>
<feature type="chain" id="PRO_5040888620" description="DUF6603 domain-containing protein" evidence="1">
    <location>
        <begin position="25"/>
        <end position="241"/>
    </location>
</feature>
<name>A0A9W5Z4E6_9EURO</name>
<evidence type="ECO:0000259" key="2">
    <source>
        <dbReference type="Pfam" id="PF20248"/>
    </source>
</evidence>
<evidence type="ECO:0000313" key="3">
    <source>
        <dbReference type="EMBL" id="GKZ28089.1"/>
    </source>
</evidence>
<dbReference type="AlphaFoldDB" id="A0A9W5Z4E6"/>